<dbReference type="RefSeq" id="WP_338549831.1">
    <property type="nucleotide sequence ID" value="NZ_CP146069.1"/>
</dbReference>
<evidence type="ECO:0000256" key="2">
    <source>
        <dbReference type="ARBA" id="ARBA00010072"/>
    </source>
</evidence>
<keyword evidence="3 9" id="KW-0813">Transport</keyword>
<feature type="transmembrane region" description="Helical" evidence="9">
    <location>
        <begin position="26"/>
        <end position="44"/>
    </location>
</feature>
<name>A0ABZ2HGY8_9RHOB</name>
<dbReference type="EMBL" id="CP146069">
    <property type="protein sequence ID" value="WWR46990.1"/>
    <property type="molecule type" value="Genomic_DNA"/>
</dbReference>
<dbReference type="Pfam" id="PF00528">
    <property type="entry name" value="BPD_transp_1"/>
    <property type="match status" value="1"/>
</dbReference>
<evidence type="ECO:0000256" key="1">
    <source>
        <dbReference type="ARBA" id="ARBA00004429"/>
    </source>
</evidence>
<dbReference type="InterPro" id="IPR010065">
    <property type="entry name" value="AA_ABC_transptr_permease_3TM"/>
</dbReference>
<dbReference type="NCBIfam" id="TIGR01726">
    <property type="entry name" value="HEQRo_perm_3TM"/>
    <property type="match status" value="1"/>
</dbReference>
<evidence type="ECO:0000313" key="11">
    <source>
        <dbReference type="EMBL" id="WWR46990.1"/>
    </source>
</evidence>
<protein>
    <submittedName>
        <fullName evidence="11">ABC transporter permease subunit</fullName>
    </submittedName>
</protein>
<evidence type="ECO:0000313" key="12">
    <source>
        <dbReference type="Proteomes" id="UP001364156"/>
    </source>
</evidence>
<dbReference type="CDD" id="cd06261">
    <property type="entry name" value="TM_PBP2"/>
    <property type="match status" value="2"/>
</dbReference>
<sequence length="525" mass="56789">MTTMTDPPQESFRLSMLLNDTRYRSYTFQFIALIALISLIAYLGSNLVQNLRAAGLNISYEFLGEPAGYDINQRLIEYDSQSSHWRASIVGILNTLLVAFLACVTATILGVAAGVLRLSNNWLVRKLMAIYVEAFRNVPVLIWIIIIFTVMTAVLPSPRAFRGEDATSSMLLDSLAFTSQGVFVPGLVFGTGGLLVVLTLLASIAGMVFYGKYRTKKLYDEGKELPGWVGWAILIVPTILVYQAFSLTAGQVENRIIVPSEIAAADVSLEQFGERLVTDKTNINYCVVTDSTASALGKKMLLGLPAMELTNPDAVKMKSTRFFSMDDAKTAFAAGSCNMLVVPASEAANFASSVETGAVALATNVKDNAPIAFDTPYLANFRFTDGITVRGSLIALWFALAIYTGAFIAENVRAGIQAISKGQTEAAASLGLRPGRIMNLVVLPQALRVIIPPLISQYLNITKNSSLAIAVGYMDITGTLGGITLNQTGRAIECVLLLMLFYLVISLSISGVMNIYNNAVKLKER</sequence>
<dbReference type="InterPro" id="IPR043429">
    <property type="entry name" value="ArtM/GltK/GlnP/TcyL/YhdX-like"/>
</dbReference>
<proteinExistence type="inferred from homology"/>
<dbReference type="PANTHER" id="PTHR30614">
    <property type="entry name" value="MEMBRANE COMPONENT OF AMINO ACID ABC TRANSPORTER"/>
    <property type="match status" value="1"/>
</dbReference>
<organism evidence="11 12">
    <name type="scientific">Roseovarius phycicola</name>
    <dbReference type="NCBI Taxonomy" id="3080976"/>
    <lineage>
        <taxon>Bacteria</taxon>
        <taxon>Pseudomonadati</taxon>
        <taxon>Pseudomonadota</taxon>
        <taxon>Alphaproteobacteria</taxon>
        <taxon>Rhodobacterales</taxon>
        <taxon>Roseobacteraceae</taxon>
        <taxon>Roseovarius</taxon>
    </lineage>
</organism>
<comment type="subcellular location">
    <subcellularLocation>
        <location evidence="1">Cell inner membrane</location>
        <topology evidence="1">Multi-pass membrane protein</topology>
    </subcellularLocation>
    <subcellularLocation>
        <location evidence="9">Cell membrane</location>
        <topology evidence="9">Multi-pass membrane protein</topology>
    </subcellularLocation>
</comment>
<keyword evidence="6" id="KW-0029">Amino-acid transport</keyword>
<gene>
    <name evidence="11" type="ORF">RZ517_02025</name>
</gene>
<comment type="similarity">
    <text evidence="2">Belongs to the binding-protein-dependent transport system permease family. HisMQ subfamily.</text>
</comment>
<accession>A0ABZ2HGY8</accession>
<dbReference type="PANTHER" id="PTHR30614:SF37">
    <property type="entry name" value="AMINO-ACID ABC TRANSPORTER PERMEASE PROTEIN YHDX-RELATED"/>
    <property type="match status" value="1"/>
</dbReference>
<evidence type="ECO:0000256" key="3">
    <source>
        <dbReference type="ARBA" id="ARBA00022448"/>
    </source>
</evidence>
<evidence type="ECO:0000256" key="4">
    <source>
        <dbReference type="ARBA" id="ARBA00022475"/>
    </source>
</evidence>
<feature type="transmembrane region" description="Helical" evidence="9">
    <location>
        <begin position="495"/>
        <end position="516"/>
    </location>
</feature>
<feature type="domain" description="ABC transmembrane type-1" evidence="10">
    <location>
        <begin position="92"/>
        <end position="513"/>
    </location>
</feature>
<keyword evidence="7 9" id="KW-1133">Transmembrane helix</keyword>
<keyword evidence="8 9" id="KW-0472">Membrane</keyword>
<dbReference type="Proteomes" id="UP001364156">
    <property type="component" value="Chromosome"/>
</dbReference>
<evidence type="ECO:0000259" key="10">
    <source>
        <dbReference type="PROSITE" id="PS50928"/>
    </source>
</evidence>
<dbReference type="Gene3D" id="1.10.3720.10">
    <property type="entry name" value="MetI-like"/>
    <property type="match status" value="2"/>
</dbReference>
<reference evidence="11 12" key="1">
    <citation type="submission" date="2023-10" db="EMBL/GenBank/DDBJ databases">
        <title>Roseovarius strain S88 nov., isolated from a marine algae.</title>
        <authorList>
            <person name="Lee M.W."/>
            <person name="Lee J.K."/>
            <person name="Kim J.M."/>
            <person name="Choi D.G."/>
            <person name="Baek J.H."/>
            <person name="Bayburt H."/>
            <person name="Jung J.J."/>
            <person name="Han D.M."/>
            <person name="Jeon C.O."/>
        </authorList>
    </citation>
    <scope>NUCLEOTIDE SEQUENCE [LARGE SCALE GENOMIC DNA]</scope>
    <source>
        <strain evidence="11 12">S88</strain>
    </source>
</reference>
<keyword evidence="12" id="KW-1185">Reference proteome</keyword>
<dbReference type="PROSITE" id="PS50928">
    <property type="entry name" value="ABC_TM1"/>
    <property type="match status" value="1"/>
</dbReference>
<feature type="transmembrane region" description="Helical" evidence="9">
    <location>
        <begin position="225"/>
        <end position="245"/>
    </location>
</feature>
<dbReference type="InterPro" id="IPR035906">
    <property type="entry name" value="MetI-like_sf"/>
</dbReference>
<evidence type="ECO:0000256" key="8">
    <source>
        <dbReference type="ARBA" id="ARBA00023136"/>
    </source>
</evidence>
<evidence type="ECO:0000256" key="5">
    <source>
        <dbReference type="ARBA" id="ARBA00022692"/>
    </source>
</evidence>
<evidence type="ECO:0000256" key="7">
    <source>
        <dbReference type="ARBA" id="ARBA00022989"/>
    </source>
</evidence>
<keyword evidence="4" id="KW-1003">Cell membrane</keyword>
<dbReference type="InterPro" id="IPR000515">
    <property type="entry name" value="MetI-like"/>
</dbReference>
<feature type="transmembrane region" description="Helical" evidence="9">
    <location>
        <begin position="92"/>
        <end position="118"/>
    </location>
</feature>
<evidence type="ECO:0000256" key="9">
    <source>
        <dbReference type="RuleBase" id="RU363032"/>
    </source>
</evidence>
<feature type="transmembrane region" description="Helical" evidence="9">
    <location>
        <begin position="138"/>
        <end position="158"/>
    </location>
</feature>
<evidence type="ECO:0000256" key="6">
    <source>
        <dbReference type="ARBA" id="ARBA00022970"/>
    </source>
</evidence>
<dbReference type="SUPFAM" id="SSF161098">
    <property type="entry name" value="MetI-like"/>
    <property type="match status" value="2"/>
</dbReference>
<keyword evidence="5 9" id="KW-0812">Transmembrane</keyword>